<dbReference type="GO" id="GO:0016491">
    <property type="term" value="F:oxidoreductase activity"/>
    <property type="evidence" value="ECO:0007669"/>
    <property type="project" value="UniProtKB-KW"/>
</dbReference>
<evidence type="ECO:0000256" key="2">
    <source>
        <dbReference type="ARBA" id="ARBA00023002"/>
    </source>
</evidence>
<organism evidence="3 4">
    <name type="scientific">Extremus antarcticus</name>
    <dbReference type="NCBI Taxonomy" id="702011"/>
    <lineage>
        <taxon>Eukaryota</taxon>
        <taxon>Fungi</taxon>
        <taxon>Dikarya</taxon>
        <taxon>Ascomycota</taxon>
        <taxon>Pezizomycotina</taxon>
        <taxon>Dothideomycetes</taxon>
        <taxon>Dothideomycetidae</taxon>
        <taxon>Mycosphaerellales</taxon>
        <taxon>Extremaceae</taxon>
        <taxon>Extremus</taxon>
    </lineage>
</organism>
<dbReference type="Proteomes" id="UP001271007">
    <property type="component" value="Unassembled WGS sequence"/>
</dbReference>
<evidence type="ECO:0000313" key="4">
    <source>
        <dbReference type="Proteomes" id="UP001271007"/>
    </source>
</evidence>
<dbReference type="SUPFAM" id="SSF51735">
    <property type="entry name" value="NAD(P)-binding Rossmann-fold domains"/>
    <property type="match status" value="1"/>
</dbReference>
<reference evidence="3" key="1">
    <citation type="submission" date="2023-04" db="EMBL/GenBank/DDBJ databases">
        <title>Black Yeasts Isolated from many extreme environments.</title>
        <authorList>
            <person name="Coleine C."/>
            <person name="Stajich J.E."/>
            <person name="Selbmann L."/>
        </authorList>
    </citation>
    <scope>NUCLEOTIDE SEQUENCE</scope>
    <source>
        <strain evidence="3">CCFEE 5312</strain>
    </source>
</reference>
<comment type="caution">
    <text evidence="3">The sequence shown here is derived from an EMBL/GenBank/DDBJ whole genome shotgun (WGS) entry which is preliminary data.</text>
</comment>
<dbReference type="Gene3D" id="3.40.50.720">
    <property type="entry name" value="NAD(P)-binding Rossmann-like Domain"/>
    <property type="match status" value="1"/>
</dbReference>
<dbReference type="PRINTS" id="PR00081">
    <property type="entry name" value="GDHRDH"/>
</dbReference>
<evidence type="ECO:0000256" key="1">
    <source>
        <dbReference type="ARBA" id="ARBA00006484"/>
    </source>
</evidence>
<dbReference type="EMBL" id="JAWDJX010000003">
    <property type="protein sequence ID" value="KAK3057349.1"/>
    <property type="molecule type" value="Genomic_DNA"/>
</dbReference>
<dbReference type="Pfam" id="PF00106">
    <property type="entry name" value="adh_short"/>
    <property type="match status" value="1"/>
</dbReference>
<evidence type="ECO:0000313" key="3">
    <source>
        <dbReference type="EMBL" id="KAK3057349.1"/>
    </source>
</evidence>
<comment type="similarity">
    <text evidence="1">Belongs to the short-chain dehydrogenases/reductases (SDR) family.</text>
</comment>
<dbReference type="PANTHER" id="PTHR44229:SF4">
    <property type="entry name" value="15-HYDROXYPROSTAGLANDIN DEHYDROGENASE [NAD(+)]"/>
    <property type="match status" value="1"/>
</dbReference>
<name>A0AAJ0GGZ5_9PEZI</name>
<evidence type="ECO:0008006" key="5">
    <source>
        <dbReference type="Google" id="ProtNLM"/>
    </source>
</evidence>
<keyword evidence="2" id="KW-0560">Oxidoreductase</keyword>
<dbReference type="InterPro" id="IPR036291">
    <property type="entry name" value="NAD(P)-bd_dom_sf"/>
</dbReference>
<gene>
    <name evidence="3" type="ORF">LTR09_001532</name>
</gene>
<accession>A0AAJ0GGZ5</accession>
<dbReference type="PANTHER" id="PTHR44229">
    <property type="entry name" value="15-HYDROXYPROSTAGLANDIN DEHYDROGENASE [NAD(+)]"/>
    <property type="match status" value="1"/>
</dbReference>
<dbReference type="AlphaFoldDB" id="A0AAJ0GGZ5"/>
<protein>
    <recommendedName>
        <fullName evidence="5">15-hydroxyprostaglandin dehydrogenase</fullName>
    </recommendedName>
</protein>
<dbReference type="InterPro" id="IPR002347">
    <property type="entry name" value="SDR_fam"/>
</dbReference>
<proteinExistence type="inferred from homology"/>
<keyword evidence="4" id="KW-1185">Reference proteome</keyword>
<sequence length="285" mass="30877">MGSKVAIVTGASSGMGEALSRELTSRGWTVAMADIRENKALSEELGSKARFYNCNVADYSSQAKVFDQVFKDFGRLDALCANAGIVDRNSAYLVKARGSDEIPPAPDMSCTDVDWKGVYYGTLLATHFMRKNKTPGGAIVATASIAAVHPHPSYPEYNGAKAAVLNFVRGSGEVLKIKENIRLNAVLPGIVSTNIIPPEMVAAVKPEFMTPVKTITDAYIKLLDDESLYGQAIEGSTDKHFFFQQPPLMNGDATKRAITVWDPLFESLHGELSELPRAIPGKSFK</sequence>
<dbReference type="GO" id="GO:0005737">
    <property type="term" value="C:cytoplasm"/>
    <property type="evidence" value="ECO:0007669"/>
    <property type="project" value="TreeGrafter"/>
</dbReference>